<dbReference type="Proteomes" id="UP001500618">
    <property type="component" value="Unassembled WGS sequence"/>
</dbReference>
<evidence type="ECO:0000256" key="1">
    <source>
        <dbReference type="ARBA" id="ARBA00010088"/>
    </source>
</evidence>
<comment type="similarity">
    <text evidence="1">Belongs to the peptidase S33 family.</text>
</comment>
<gene>
    <name evidence="7" type="ORF">GCM10009765_51750</name>
</gene>
<dbReference type="Gene3D" id="3.40.50.1820">
    <property type="entry name" value="alpha/beta hydrolase"/>
    <property type="match status" value="1"/>
</dbReference>
<reference evidence="7 8" key="1">
    <citation type="journal article" date="2019" name="Int. J. Syst. Evol. Microbiol.">
        <title>The Global Catalogue of Microorganisms (GCM) 10K type strain sequencing project: providing services to taxonomists for standard genome sequencing and annotation.</title>
        <authorList>
            <consortium name="The Broad Institute Genomics Platform"/>
            <consortium name="The Broad Institute Genome Sequencing Center for Infectious Disease"/>
            <person name="Wu L."/>
            <person name="Ma J."/>
        </authorList>
    </citation>
    <scope>NUCLEOTIDE SEQUENCE [LARGE SCALE GENOMIC DNA]</scope>
    <source>
        <strain evidence="7 8">JCM 14718</strain>
    </source>
</reference>
<evidence type="ECO:0000256" key="4">
    <source>
        <dbReference type="SAM" id="SignalP"/>
    </source>
</evidence>
<dbReference type="InterPro" id="IPR051601">
    <property type="entry name" value="Serine_prot/Carboxylest_S33"/>
</dbReference>
<proteinExistence type="inferred from homology"/>
<evidence type="ECO:0000259" key="5">
    <source>
        <dbReference type="Pfam" id="PF00561"/>
    </source>
</evidence>
<dbReference type="InterPro" id="IPR029058">
    <property type="entry name" value="AB_hydrolase_fold"/>
</dbReference>
<dbReference type="InterPro" id="IPR013595">
    <property type="entry name" value="Pept_S33_TAP-like_C"/>
</dbReference>
<dbReference type="Pfam" id="PF08386">
    <property type="entry name" value="Abhydrolase_4"/>
    <property type="match status" value="1"/>
</dbReference>
<name>A0ABN2HZL0_9ACTN</name>
<feature type="chain" id="PRO_5046334702" evidence="4">
    <location>
        <begin position="28"/>
        <end position="515"/>
    </location>
</feature>
<feature type="domain" description="AB hydrolase-1" evidence="5">
    <location>
        <begin position="80"/>
        <end position="227"/>
    </location>
</feature>
<keyword evidence="2 4" id="KW-0732">Signal</keyword>
<organism evidence="7 8">
    <name type="scientific">Fodinicola feengrottensis</name>
    <dbReference type="NCBI Taxonomy" id="435914"/>
    <lineage>
        <taxon>Bacteria</taxon>
        <taxon>Bacillati</taxon>
        <taxon>Actinomycetota</taxon>
        <taxon>Actinomycetes</taxon>
        <taxon>Mycobacteriales</taxon>
        <taxon>Fodinicola</taxon>
    </lineage>
</organism>
<keyword evidence="8" id="KW-1185">Reference proteome</keyword>
<evidence type="ECO:0000313" key="7">
    <source>
        <dbReference type="EMBL" id="GAA1696153.1"/>
    </source>
</evidence>
<keyword evidence="3 7" id="KW-0378">Hydrolase</keyword>
<dbReference type="PANTHER" id="PTHR43248:SF29">
    <property type="entry name" value="TRIPEPTIDYL AMINOPEPTIDASE"/>
    <property type="match status" value="1"/>
</dbReference>
<accession>A0ABN2HZL0</accession>
<protein>
    <submittedName>
        <fullName evidence="7">Alpha/beta hydrolase</fullName>
    </submittedName>
</protein>
<dbReference type="SUPFAM" id="SSF53474">
    <property type="entry name" value="alpha/beta-Hydrolases"/>
    <property type="match status" value="1"/>
</dbReference>
<evidence type="ECO:0000259" key="6">
    <source>
        <dbReference type="Pfam" id="PF08386"/>
    </source>
</evidence>
<dbReference type="PANTHER" id="PTHR43248">
    <property type="entry name" value="2-SUCCINYL-6-HYDROXY-2,4-CYCLOHEXADIENE-1-CARBOXYLATE SYNTHASE"/>
    <property type="match status" value="1"/>
</dbReference>
<evidence type="ECO:0000256" key="3">
    <source>
        <dbReference type="ARBA" id="ARBA00022801"/>
    </source>
</evidence>
<dbReference type="RefSeq" id="WP_344313059.1">
    <property type="nucleotide sequence ID" value="NZ_BAAANY010000020.1"/>
</dbReference>
<dbReference type="GO" id="GO:0016787">
    <property type="term" value="F:hydrolase activity"/>
    <property type="evidence" value="ECO:0007669"/>
    <property type="project" value="UniProtKB-KW"/>
</dbReference>
<dbReference type="Pfam" id="PF00561">
    <property type="entry name" value="Abhydrolase_1"/>
    <property type="match status" value="1"/>
</dbReference>
<sequence length="515" mass="55362">MISRAFAATLFLLATLAAGATTSPLHWADCGTDFAGFQCATMTVPMDYRQPHGRQISLALIRLPAARPEERIGSLVTNFGGPGADGYRSLRKFARTATFPQAVRDRFDLVSFDPRGIGRSTPINCFSSDAEQQAYFSQLPNFPDLNRAAELRFYRQAAELSRRCEQHAGPLLAHMSTANVARDLDRLRQALGDDRLTYQGFSYGTVVGATYANLFPTKVRAIILDGTLDMVGNAVGHGDEGSTLSIGTRQGVADAGQEVLSQFFLLCAKAGAPCPFSAGGDLPGKWTHLLAEAKRAPVTSGGITYDYPTLSGEVYNDLTAPMLDWPTLGTLLQQLYDKSAPSTVDSDDQNSAYQDNGSEAYVAVQCEDAAAPKRLSTYTTLGKSEDARIPAFGRMQVFDPMPCPTWPVVDRDRFVGPWNRSASPILVVNSTHDPSTPLSGAVKAVAQLQNARLLPVEAAGHTALFRPRSVCADAYELAYLTAQTLPAPGTICPSDELPWGLSANERGAAPPHPLA</sequence>
<evidence type="ECO:0000313" key="8">
    <source>
        <dbReference type="Proteomes" id="UP001500618"/>
    </source>
</evidence>
<feature type="domain" description="Peptidase S33 tripeptidyl aminopeptidase-like C-terminal" evidence="6">
    <location>
        <begin position="390"/>
        <end position="492"/>
    </location>
</feature>
<dbReference type="EMBL" id="BAAANY010000020">
    <property type="protein sequence ID" value="GAA1696153.1"/>
    <property type="molecule type" value="Genomic_DNA"/>
</dbReference>
<comment type="caution">
    <text evidence="7">The sequence shown here is derived from an EMBL/GenBank/DDBJ whole genome shotgun (WGS) entry which is preliminary data.</text>
</comment>
<feature type="signal peptide" evidence="4">
    <location>
        <begin position="1"/>
        <end position="27"/>
    </location>
</feature>
<evidence type="ECO:0000256" key="2">
    <source>
        <dbReference type="ARBA" id="ARBA00022729"/>
    </source>
</evidence>
<dbReference type="InterPro" id="IPR000073">
    <property type="entry name" value="AB_hydrolase_1"/>
</dbReference>